<dbReference type="OrthoDB" id="3796452at2759"/>
<feature type="compositionally biased region" description="Polar residues" evidence="1">
    <location>
        <begin position="22"/>
        <end position="31"/>
    </location>
</feature>
<evidence type="ECO:0000256" key="1">
    <source>
        <dbReference type="SAM" id="MobiDB-lite"/>
    </source>
</evidence>
<sequence>MPNSPFSFLPLSNKPGLRASVQAKQNKTAASTLPEFRGKRNSEVEMKDKDDEWYDCTSSEDGSPLKRSKSADNIANSLVTVNPPSAEEEAQLLPYMPSLFGKELPPCGAGVQVAYENVSQRLRTLWLNHRGRLAPADICKAVSADLNRQQKQRPFGSLRGVPKRRVPWRRENVFKFELSWIAYFLREAQTLATLEMTESEIMDRKMRSPVPTELGFNISRPDCLKLWDTWNDRKRKPTPQLPEEDLGSEENTPNGTVEPTTNEKVEENSTVNMSDASLVESVTDAEKTALP</sequence>
<name>A0A6A5WUA2_9PLEO</name>
<dbReference type="EMBL" id="ML977563">
    <property type="protein sequence ID" value="KAF2005393.1"/>
    <property type="molecule type" value="Genomic_DNA"/>
</dbReference>
<feature type="region of interest" description="Disordered" evidence="1">
    <location>
        <begin position="50"/>
        <end position="69"/>
    </location>
</feature>
<organism evidence="2 3">
    <name type="scientific">Amniculicola lignicola CBS 123094</name>
    <dbReference type="NCBI Taxonomy" id="1392246"/>
    <lineage>
        <taxon>Eukaryota</taxon>
        <taxon>Fungi</taxon>
        <taxon>Dikarya</taxon>
        <taxon>Ascomycota</taxon>
        <taxon>Pezizomycotina</taxon>
        <taxon>Dothideomycetes</taxon>
        <taxon>Pleosporomycetidae</taxon>
        <taxon>Pleosporales</taxon>
        <taxon>Amniculicolaceae</taxon>
        <taxon>Amniculicola</taxon>
    </lineage>
</organism>
<protein>
    <submittedName>
        <fullName evidence="2">Uncharacterized protein</fullName>
    </submittedName>
</protein>
<keyword evidence="3" id="KW-1185">Reference proteome</keyword>
<dbReference type="Proteomes" id="UP000799779">
    <property type="component" value="Unassembled WGS sequence"/>
</dbReference>
<feature type="region of interest" description="Disordered" evidence="1">
    <location>
        <begin position="21"/>
        <end position="44"/>
    </location>
</feature>
<evidence type="ECO:0000313" key="3">
    <source>
        <dbReference type="Proteomes" id="UP000799779"/>
    </source>
</evidence>
<accession>A0A6A5WUA2</accession>
<feature type="region of interest" description="Disordered" evidence="1">
    <location>
        <begin position="232"/>
        <end position="291"/>
    </location>
</feature>
<dbReference type="AlphaFoldDB" id="A0A6A5WUA2"/>
<proteinExistence type="predicted"/>
<gene>
    <name evidence="2" type="ORF">P154DRAFT_559930</name>
</gene>
<evidence type="ECO:0000313" key="2">
    <source>
        <dbReference type="EMBL" id="KAF2005393.1"/>
    </source>
</evidence>
<reference evidence="2" key="1">
    <citation type="journal article" date="2020" name="Stud. Mycol.">
        <title>101 Dothideomycetes genomes: a test case for predicting lifestyles and emergence of pathogens.</title>
        <authorList>
            <person name="Haridas S."/>
            <person name="Albert R."/>
            <person name="Binder M."/>
            <person name="Bloem J."/>
            <person name="Labutti K."/>
            <person name="Salamov A."/>
            <person name="Andreopoulos B."/>
            <person name="Baker S."/>
            <person name="Barry K."/>
            <person name="Bills G."/>
            <person name="Bluhm B."/>
            <person name="Cannon C."/>
            <person name="Castanera R."/>
            <person name="Culley D."/>
            <person name="Daum C."/>
            <person name="Ezra D."/>
            <person name="Gonzalez J."/>
            <person name="Henrissat B."/>
            <person name="Kuo A."/>
            <person name="Liang C."/>
            <person name="Lipzen A."/>
            <person name="Lutzoni F."/>
            <person name="Magnuson J."/>
            <person name="Mondo S."/>
            <person name="Nolan M."/>
            <person name="Ohm R."/>
            <person name="Pangilinan J."/>
            <person name="Park H.-J."/>
            <person name="Ramirez L."/>
            <person name="Alfaro M."/>
            <person name="Sun H."/>
            <person name="Tritt A."/>
            <person name="Yoshinaga Y."/>
            <person name="Zwiers L.-H."/>
            <person name="Turgeon B."/>
            <person name="Goodwin S."/>
            <person name="Spatafora J."/>
            <person name="Crous P."/>
            <person name="Grigoriev I."/>
        </authorList>
    </citation>
    <scope>NUCLEOTIDE SEQUENCE</scope>
    <source>
        <strain evidence="2">CBS 123094</strain>
    </source>
</reference>
<feature type="compositionally biased region" description="Polar residues" evidence="1">
    <location>
        <begin position="249"/>
        <end position="260"/>
    </location>
</feature>